<comment type="subcellular location">
    <subcellularLocation>
        <location evidence="1">Cell membrane</location>
        <topology evidence="1">Multi-pass membrane protein</topology>
    </subcellularLocation>
</comment>
<evidence type="ECO:0000256" key="3">
    <source>
        <dbReference type="ARBA" id="ARBA00022692"/>
    </source>
</evidence>
<dbReference type="PANTHER" id="PTHR24247:SF195">
    <property type="entry name" value="G-PROTEIN COUPLED RECEPTORS FAMILY 1 PROFILE DOMAIN-CONTAINING PROTEIN"/>
    <property type="match status" value="1"/>
</dbReference>
<sequence length="356" mass="40890">MATTMTSYGLNSTVIEEEDDEGFSDGLKAVMGILLGTMIVVDVCGNLLTIAAFWRDKQLRIVQNYYIFNLAVADCLVGIVSLPFYVHYTIEYYTWTFGRPFCTFWLVVDYTICAESSLMIILISYDRFLLVSQGAQYNVKQTPIKAKVLIGISWFLAFILYTPWLVFYNFGQPSVVEDMDCDTEFVYDSTVTLITAIIEFGVPVILVSFFNIRVYLSIHERTKNMISKQSNLAVISGKVDQSKPDEQIQRKLSRDRKAAKSLAILVVVYFVCWSPYTLMTIIKAICDSCVNEDIYEASNFLLWLNSSLNPFLYALMSSRFRENFRKILCFWKRNKVGDVRRISVQTKMMTEQTRAS</sequence>
<dbReference type="GO" id="GO:0007187">
    <property type="term" value="P:G protein-coupled receptor signaling pathway, coupled to cyclic nucleotide second messenger"/>
    <property type="evidence" value="ECO:0007669"/>
    <property type="project" value="TreeGrafter"/>
</dbReference>
<proteinExistence type="predicted"/>
<dbReference type="GO" id="GO:0005886">
    <property type="term" value="C:plasma membrane"/>
    <property type="evidence" value="ECO:0007669"/>
    <property type="project" value="UniProtKB-SubCell"/>
</dbReference>
<dbReference type="Proteomes" id="UP000749559">
    <property type="component" value="Unassembled WGS sequence"/>
</dbReference>
<keyword evidence="2" id="KW-1003">Cell membrane</keyword>
<dbReference type="Gene3D" id="1.20.1070.10">
    <property type="entry name" value="Rhodopsin 7-helix transmembrane proteins"/>
    <property type="match status" value="1"/>
</dbReference>
<dbReference type="InterPro" id="IPR017452">
    <property type="entry name" value="GPCR_Rhodpsn_7TM"/>
</dbReference>
<keyword evidence="10" id="KW-1185">Reference proteome</keyword>
<evidence type="ECO:0000256" key="6">
    <source>
        <dbReference type="ARBA" id="ARBA00023136"/>
    </source>
</evidence>
<evidence type="ECO:0000256" key="4">
    <source>
        <dbReference type="ARBA" id="ARBA00022989"/>
    </source>
</evidence>
<keyword evidence="3" id="KW-0812">Transmembrane</keyword>
<dbReference type="GO" id="GO:0016907">
    <property type="term" value="F:G protein-coupled acetylcholine receptor activity"/>
    <property type="evidence" value="ECO:0007669"/>
    <property type="project" value="TreeGrafter"/>
</dbReference>
<dbReference type="SUPFAM" id="SSF81321">
    <property type="entry name" value="Family A G protein-coupled receptor-like"/>
    <property type="match status" value="1"/>
</dbReference>
<organism evidence="9 10">
    <name type="scientific">Owenia fusiformis</name>
    <name type="common">Polychaete worm</name>
    <dbReference type="NCBI Taxonomy" id="6347"/>
    <lineage>
        <taxon>Eukaryota</taxon>
        <taxon>Metazoa</taxon>
        <taxon>Spiralia</taxon>
        <taxon>Lophotrochozoa</taxon>
        <taxon>Annelida</taxon>
        <taxon>Polychaeta</taxon>
        <taxon>Sedentaria</taxon>
        <taxon>Canalipalpata</taxon>
        <taxon>Sabellida</taxon>
        <taxon>Oweniida</taxon>
        <taxon>Oweniidae</taxon>
        <taxon>Owenia</taxon>
    </lineage>
</organism>
<dbReference type="OrthoDB" id="10071887at2759"/>
<evidence type="ECO:0000313" key="9">
    <source>
        <dbReference type="EMBL" id="CAH1777876.1"/>
    </source>
</evidence>
<evidence type="ECO:0000256" key="1">
    <source>
        <dbReference type="ARBA" id="ARBA00004651"/>
    </source>
</evidence>
<keyword evidence="5" id="KW-0297">G-protein coupled receptor</keyword>
<dbReference type="InterPro" id="IPR000276">
    <property type="entry name" value="GPCR_Rhodpsn"/>
</dbReference>
<keyword evidence="8" id="KW-0807">Transducer</keyword>
<evidence type="ECO:0000256" key="2">
    <source>
        <dbReference type="ARBA" id="ARBA00022475"/>
    </source>
</evidence>
<keyword evidence="6" id="KW-0472">Membrane</keyword>
<evidence type="ECO:0000256" key="5">
    <source>
        <dbReference type="ARBA" id="ARBA00023040"/>
    </source>
</evidence>
<evidence type="ECO:0000313" key="10">
    <source>
        <dbReference type="Proteomes" id="UP000749559"/>
    </source>
</evidence>
<dbReference type="EMBL" id="CAIIXF020000002">
    <property type="protein sequence ID" value="CAH1777876.1"/>
    <property type="molecule type" value="Genomic_DNA"/>
</dbReference>
<dbReference type="AlphaFoldDB" id="A0A8J1TJE8"/>
<name>A0A8J1TJE8_OWEFU</name>
<dbReference type="PANTHER" id="PTHR24247">
    <property type="entry name" value="5-HYDROXYTRYPTAMINE RECEPTOR"/>
    <property type="match status" value="1"/>
</dbReference>
<dbReference type="GO" id="GO:0004993">
    <property type="term" value="F:G protein-coupled serotonin receptor activity"/>
    <property type="evidence" value="ECO:0007669"/>
    <property type="project" value="TreeGrafter"/>
</dbReference>
<gene>
    <name evidence="9" type="ORF">OFUS_LOCUS4868</name>
</gene>
<dbReference type="SMART" id="SM01381">
    <property type="entry name" value="7TM_GPCR_Srsx"/>
    <property type="match status" value="1"/>
</dbReference>
<comment type="caution">
    <text evidence="9">The sequence shown here is derived from an EMBL/GenBank/DDBJ whole genome shotgun (WGS) entry which is preliminary data.</text>
</comment>
<dbReference type="PRINTS" id="PR00237">
    <property type="entry name" value="GPCRRHODOPSN"/>
</dbReference>
<dbReference type="GO" id="GO:0030425">
    <property type="term" value="C:dendrite"/>
    <property type="evidence" value="ECO:0007669"/>
    <property type="project" value="TreeGrafter"/>
</dbReference>
<keyword evidence="7" id="KW-0675">Receptor</keyword>
<evidence type="ECO:0000256" key="7">
    <source>
        <dbReference type="ARBA" id="ARBA00023170"/>
    </source>
</evidence>
<reference evidence="9" key="1">
    <citation type="submission" date="2022-03" db="EMBL/GenBank/DDBJ databases">
        <authorList>
            <person name="Martin C."/>
        </authorList>
    </citation>
    <scope>NUCLEOTIDE SEQUENCE</scope>
</reference>
<dbReference type="GO" id="GO:0045202">
    <property type="term" value="C:synapse"/>
    <property type="evidence" value="ECO:0007669"/>
    <property type="project" value="TreeGrafter"/>
</dbReference>
<protein>
    <submittedName>
        <fullName evidence="9">Uncharacterized protein</fullName>
    </submittedName>
</protein>
<dbReference type="GO" id="GO:0007197">
    <property type="term" value="P:adenylate cyclase-inhibiting G protein-coupled acetylcholine receptor signaling pathway"/>
    <property type="evidence" value="ECO:0007669"/>
    <property type="project" value="TreeGrafter"/>
</dbReference>
<evidence type="ECO:0000256" key="8">
    <source>
        <dbReference type="ARBA" id="ARBA00023224"/>
    </source>
</evidence>
<keyword evidence="4" id="KW-1133">Transmembrane helix</keyword>
<accession>A0A8J1TJE8</accession>
<dbReference type="PROSITE" id="PS50262">
    <property type="entry name" value="G_PROTEIN_RECEP_F1_2"/>
    <property type="match status" value="1"/>
</dbReference>
<dbReference type="Pfam" id="PF00001">
    <property type="entry name" value="7tm_1"/>
    <property type="match status" value="1"/>
</dbReference>